<accession>A0A388TF48</accession>
<proteinExistence type="predicted"/>
<keyword evidence="2" id="KW-1185">Reference proteome</keyword>
<dbReference type="SUPFAM" id="SSF56399">
    <property type="entry name" value="ADP-ribosylation"/>
    <property type="match status" value="1"/>
</dbReference>
<evidence type="ECO:0000313" key="1">
    <source>
        <dbReference type="EMBL" id="GBR75667.1"/>
    </source>
</evidence>
<protein>
    <recommendedName>
        <fullName evidence="3">DUF3990 domain-containing protein</fullName>
    </recommendedName>
</protein>
<gene>
    <name evidence="1" type="ORF">NO2_0318</name>
</gene>
<dbReference type="EMBL" id="BGZO01000005">
    <property type="protein sequence ID" value="GBR75667.1"/>
    <property type="molecule type" value="Genomic_DNA"/>
</dbReference>
<evidence type="ECO:0000313" key="2">
    <source>
        <dbReference type="Proteomes" id="UP000275925"/>
    </source>
</evidence>
<sequence>MYKHEYSASPVIAYGFHGTDEKCAYDVILGKIPHLSKSENTWDWLGTGIYFWEANPQRAWEWAKEHKKNPAVIGAIISLGNCLNLLEEKPYDTVRGVFWEGQALYPSASFREKNHIQICVRNPERILGYFNPFKDN</sequence>
<dbReference type="Proteomes" id="UP000275925">
    <property type="component" value="Unassembled WGS sequence"/>
</dbReference>
<name>A0A388TF48_9BACT</name>
<organism evidence="1 2">
    <name type="scientific">Candidatus Termititenax persephonae</name>
    <dbReference type="NCBI Taxonomy" id="2218525"/>
    <lineage>
        <taxon>Bacteria</taxon>
        <taxon>Bacillati</taxon>
        <taxon>Candidatus Margulisiibacteriota</taxon>
        <taxon>Candidatus Termititenacia</taxon>
        <taxon>Candidatus Termititenacales</taxon>
        <taxon>Candidatus Termititenacaceae</taxon>
        <taxon>Candidatus Termititenax</taxon>
    </lineage>
</organism>
<dbReference type="AlphaFoldDB" id="A0A388TF48"/>
<comment type="caution">
    <text evidence="1">The sequence shown here is derived from an EMBL/GenBank/DDBJ whole genome shotgun (WGS) entry which is preliminary data.</text>
</comment>
<evidence type="ECO:0008006" key="3">
    <source>
        <dbReference type="Google" id="ProtNLM"/>
    </source>
</evidence>
<reference evidence="1 2" key="1">
    <citation type="journal article" date="2019" name="ISME J.">
        <title>Genome analyses of uncultured TG2/ZB3 bacteria in 'Margulisbacteria' specifically attached to ectosymbiotic spirochetes of protists in the termite gut.</title>
        <authorList>
            <person name="Utami Y.D."/>
            <person name="Kuwahara H."/>
            <person name="Igai K."/>
            <person name="Murakami T."/>
            <person name="Sugaya K."/>
            <person name="Morikawa T."/>
            <person name="Nagura Y."/>
            <person name="Yuki M."/>
            <person name="Deevong P."/>
            <person name="Inoue T."/>
            <person name="Kihara K."/>
            <person name="Lo N."/>
            <person name="Yamada A."/>
            <person name="Ohkuma M."/>
            <person name="Hongoh Y."/>
        </authorList>
    </citation>
    <scope>NUCLEOTIDE SEQUENCE [LARGE SCALE GENOMIC DNA]</scope>
    <source>
        <strain evidence="1">NkOx7-02</strain>
    </source>
</reference>